<sequence length="123" mass="13582">MAHEETKLDEQLEVAEQLLNLNPEQTLHRITRSQWRGAIKGLQMNEETESSETEAKSSSEPSSVSEHQNLNETPSKPEMMTPGPSSDQPADPAPNVQLKVEQDDSDAQWAATIATSVIKTIDN</sequence>
<evidence type="ECO:0000313" key="2">
    <source>
        <dbReference type="EMBL" id="ESK82043.1"/>
    </source>
</evidence>
<evidence type="ECO:0000313" key="3">
    <source>
        <dbReference type="Proteomes" id="UP000017559"/>
    </source>
</evidence>
<protein>
    <submittedName>
        <fullName evidence="2">Uncharacterized protein</fullName>
    </submittedName>
</protein>
<dbReference type="HOGENOM" id="CLU_000384_30_10_1"/>
<dbReference type="Proteomes" id="UP000017559">
    <property type="component" value="Unassembled WGS sequence"/>
</dbReference>
<accession>V2W5E3</accession>
<gene>
    <name evidence="2" type="ORF">Moror_13431</name>
</gene>
<feature type="compositionally biased region" description="Low complexity" evidence="1">
    <location>
        <begin position="56"/>
        <end position="66"/>
    </location>
</feature>
<dbReference type="EMBL" id="AWSO01002099">
    <property type="protein sequence ID" value="ESK82043.1"/>
    <property type="molecule type" value="Genomic_DNA"/>
</dbReference>
<name>V2W5E3_MONRO</name>
<dbReference type="KEGG" id="mrr:Moror_13431"/>
<dbReference type="AlphaFoldDB" id="V2W5E3"/>
<keyword evidence="3" id="KW-1185">Reference proteome</keyword>
<feature type="region of interest" description="Disordered" evidence="1">
    <location>
        <begin position="40"/>
        <end position="106"/>
    </location>
</feature>
<evidence type="ECO:0000256" key="1">
    <source>
        <dbReference type="SAM" id="MobiDB-lite"/>
    </source>
</evidence>
<organism evidence="2 3">
    <name type="scientific">Moniliophthora roreri (strain MCA 2997)</name>
    <name type="common">Cocoa frosty pod rot fungus</name>
    <name type="synonym">Crinipellis roreri</name>
    <dbReference type="NCBI Taxonomy" id="1381753"/>
    <lineage>
        <taxon>Eukaryota</taxon>
        <taxon>Fungi</taxon>
        <taxon>Dikarya</taxon>
        <taxon>Basidiomycota</taxon>
        <taxon>Agaricomycotina</taxon>
        <taxon>Agaricomycetes</taxon>
        <taxon>Agaricomycetidae</taxon>
        <taxon>Agaricales</taxon>
        <taxon>Marasmiineae</taxon>
        <taxon>Marasmiaceae</taxon>
        <taxon>Moniliophthora</taxon>
    </lineage>
</organism>
<comment type="caution">
    <text evidence="2">The sequence shown here is derived from an EMBL/GenBank/DDBJ whole genome shotgun (WGS) entry which is preliminary data.</text>
</comment>
<proteinExistence type="predicted"/>
<reference evidence="2 3" key="1">
    <citation type="journal article" date="2014" name="BMC Genomics">
        <title>Genome and secretome analysis of the hemibiotrophic fungal pathogen, Moniliophthora roreri, which causes frosty pod rot disease of cacao: mechanisms of the biotrophic and necrotrophic phases.</title>
        <authorList>
            <person name="Meinhardt L.W."/>
            <person name="Costa G.G.L."/>
            <person name="Thomazella D.P.T."/>
            <person name="Teixeira P.J.P.L."/>
            <person name="Carazzolle M.F."/>
            <person name="Schuster S.C."/>
            <person name="Carlson J.E."/>
            <person name="Guiltinan M.J."/>
            <person name="Mieczkowski P."/>
            <person name="Farmer A."/>
            <person name="Ramaraj T."/>
            <person name="Crozier J."/>
            <person name="Davis R.E."/>
            <person name="Shao J."/>
            <person name="Melnick R.L."/>
            <person name="Pereira G.A.G."/>
            <person name="Bailey B.A."/>
        </authorList>
    </citation>
    <scope>NUCLEOTIDE SEQUENCE [LARGE SCALE GENOMIC DNA]</scope>
    <source>
        <strain evidence="2 3">MCA 2997</strain>
    </source>
</reference>